<evidence type="ECO:0000313" key="9">
    <source>
        <dbReference type="Proteomes" id="UP001203297"/>
    </source>
</evidence>
<keyword evidence="9" id="KW-1185">Reference proteome</keyword>
<dbReference type="AlphaFoldDB" id="A0AAD4QMU8"/>
<dbReference type="InterPro" id="IPR002293">
    <property type="entry name" value="AA/rel_permease1"/>
</dbReference>
<evidence type="ECO:0000256" key="7">
    <source>
        <dbReference type="SAM" id="SignalP"/>
    </source>
</evidence>
<feature type="chain" id="PRO_5042081757" evidence="7">
    <location>
        <begin position="18"/>
        <end position="448"/>
    </location>
</feature>
<evidence type="ECO:0000256" key="4">
    <source>
        <dbReference type="ARBA" id="ARBA00022989"/>
    </source>
</evidence>
<dbReference type="PANTHER" id="PTHR45649:SF13">
    <property type="entry name" value="THIAMINE TRANSPORTER THI9"/>
    <property type="match status" value="1"/>
</dbReference>
<dbReference type="Gene3D" id="1.20.1740.10">
    <property type="entry name" value="Amino acid/polyamine transporter I"/>
    <property type="match status" value="1"/>
</dbReference>
<feature type="transmembrane region" description="Helical" evidence="6">
    <location>
        <begin position="117"/>
        <end position="139"/>
    </location>
</feature>
<keyword evidence="5 6" id="KW-0472">Membrane</keyword>
<dbReference type="EMBL" id="WTXG01000012">
    <property type="protein sequence ID" value="KAI0301930.1"/>
    <property type="molecule type" value="Genomic_DNA"/>
</dbReference>
<feature type="transmembrane region" description="Helical" evidence="6">
    <location>
        <begin position="364"/>
        <end position="385"/>
    </location>
</feature>
<feature type="transmembrane region" description="Helical" evidence="6">
    <location>
        <begin position="92"/>
        <end position="110"/>
    </location>
</feature>
<organism evidence="8 9">
    <name type="scientific">Multifurca ochricompacta</name>
    <dbReference type="NCBI Taxonomy" id="376703"/>
    <lineage>
        <taxon>Eukaryota</taxon>
        <taxon>Fungi</taxon>
        <taxon>Dikarya</taxon>
        <taxon>Basidiomycota</taxon>
        <taxon>Agaricomycotina</taxon>
        <taxon>Agaricomycetes</taxon>
        <taxon>Russulales</taxon>
        <taxon>Russulaceae</taxon>
        <taxon>Multifurca</taxon>
    </lineage>
</organism>
<dbReference type="Pfam" id="PF13520">
    <property type="entry name" value="AA_permease_2"/>
    <property type="match status" value="1"/>
</dbReference>
<proteinExistence type="predicted"/>
<gene>
    <name evidence="8" type="ORF">B0F90DRAFT_1810006</name>
</gene>
<feature type="transmembrane region" description="Helical" evidence="6">
    <location>
        <begin position="204"/>
        <end position="224"/>
    </location>
</feature>
<evidence type="ECO:0000313" key="8">
    <source>
        <dbReference type="EMBL" id="KAI0301930.1"/>
    </source>
</evidence>
<keyword evidence="2" id="KW-0813">Transport</keyword>
<evidence type="ECO:0000256" key="1">
    <source>
        <dbReference type="ARBA" id="ARBA00004141"/>
    </source>
</evidence>
<feature type="transmembrane region" description="Helical" evidence="6">
    <location>
        <begin position="318"/>
        <end position="343"/>
    </location>
</feature>
<comment type="subcellular location">
    <subcellularLocation>
        <location evidence="1">Membrane</location>
        <topology evidence="1">Multi-pass membrane protein</topology>
    </subcellularLocation>
</comment>
<accession>A0AAD4QMU8</accession>
<reference evidence="8" key="1">
    <citation type="journal article" date="2022" name="New Phytol.">
        <title>Evolutionary transition to the ectomycorrhizal habit in the genomes of a hyperdiverse lineage of mushroom-forming fungi.</title>
        <authorList>
            <person name="Looney B."/>
            <person name="Miyauchi S."/>
            <person name="Morin E."/>
            <person name="Drula E."/>
            <person name="Courty P.E."/>
            <person name="Kohler A."/>
            <person name="Kuo A."/>
            <person name="LaButti K."/>
            <person name="Pangilinan J."/>
            <person name="Lipzen A."/>
            <person name="Riley R."/>
            <person name="Andreopoulos W."/>
            <person name="He G."/>
            <person name="Johnson J."/>
            <person name="Nolan M."/>
            <person name="Tritt A."/>
            <person name="Barry K.W."/>
            <person name="Grigoriev I.V."/>
            <person name="Nagy L.G."/>
            <person name="Hibbett D."/>
            <person name="Henrissat B."/>
            <person name="Matheny P.B."/>
            <person name="Labbe J."/>
            <person name="Martin F.M."/>
        </authorList>
    </citation>
    <scope>NUCLEOTIDE SEQUENCE</scope>
    <source>
        <strain evidence="8">BPL690</strain>
    </source>
</reference>
<dbReference type="GO" id="GO:0022857">
    <property type="term" value="F:transmembrane transporter activity"/>
    <property type="evidence" value="ECO:0007669"/>
    <property type="project" value="InterPro"/>
</dbReference>
<protein>
    <submittedName>
        <fullName evidence="8">Gamma-aminobutyric acid transporter</fullName>
    </submittedName>
</protein>
<sequence length="448" mass="48982">MFFMFITAAVLAEICSALPLSGSIYIWAAESAGPKYARFFGFLVAWWSTTAWMTFTAGNCQATANYIVSQLAVWEVDFPGGVGNDNVKWRTFVWGVSEAMLILSIAINYLPSKWYKAVFRLSLFIIMLDFFLCLIWLPIAVHNTYGFRSAKDVFTLTYNGTGAPAGWNWILSFLFTAGTLTGFDASGHIAEETKNASVVAGRGILSSAIATGVLGFVTTILFLFCIPDLDAFFALDAPQPFVQLYALALGKGPSIFMTIIASLGLIMNTSIAVVASSRLVYAVARDGVLPLSGWIGKVNAMDSQKRAALLCTIIPSQVAFTSLISAGGVPTIAAYGLIALLRLTQTPHSFKASYFYLGRWAQPMYLSTVLFNGLVFCVMISPFFFPVTADTFNFAPVIFGSVTIFAILTWYFTPPHKWLRQEQIEQAMRTAEGHPDPVGNSAVPEHEE</sequence>
<comment type="caution">
    <text evidence="8">The sequence shown here is derived from an EMBL/GenBank/DDBJ whole genome shotgun (WGS) entry which is preliminary data.</text>
</comment>
<feature type="transmembrane region" description="Helical" evidence="6">
    <location>
        <begin position="391"/>
        <end position="412"/>
    </location>
</feature>
<evidence type="ECO:0000256" key="6">
    <source>
        <dbReference type="SAM" id="Phobius"/>
    </source>
</evidence>
<keyword evidence="4 6" id="KW-1133">Transmembrane helix</keyword>
<evidence type="ECO:0000256" key="3">
    <source>
        <dbReference type="ARBA" id="ARBA00022692"/>
    </source>
</evidence>
<evidence type="ECO:0000256" key="5">
    <source>
        <dbReference type="ARBA" id="ARBA00023136"/>
    </source>
</evidence>
<dbReference type="Proteomes" id="UP001203297">
    <property type="component" value="Unassembled WGS sequence"/>
</dbReference>
<feature type="transmembrane region" description="Helical" evidence="6">
    <location>
        <begin position="244"/>
        <end position="267"/>
    </location>
</feature>
<feature type="transmembrane region" description="Helical" evidence="6">
    <location>
        <begin position="166"/>
        <end position="183"/>
    </location>
</feature>
<evidence type="ECO:0000256" key="2">
    <source>
        <dbReference type="ARBA" id="ARBA00022448"/>
    </source>
</evidence>
<feature type="signal peptide" evidence="7">
    <location>
        <begin position="1"/>
        <end position="17"/>
    </location>
</feature>
<dbReference type="PIRSF" id="PIRSF006060">
    <property type="entry name" value="AA_transporter"/>
    <property type="match status" value="1"/>
</dbReference>
<keyword evidence="7" id="KW-0732">Signal</keyword>
<dbReference type="PANTHER" id="PTHR45649">
    <property type="entry name" value="AMINO-ACID PERMEASE BAT1"/>
    <property type="match status" value="1"/>
</dbReference>
<name>A0AAD4QMU8_9AGAM</name>
<keyword evidence="3 6" id="KW-0812">Transmembrane</keyword>
<dbReference type="GO" id="GO:0016020">
    <property type="term" value="C:membrane"/>
    <property type="evidence" value="ECO:0007669"/>
    <property type="project" value="UniProtKB-SubCell"/>
</dbReference>